<dbReference type="Pfam" id="PF07995">
    <property type="entry name" value="GSDH"/>
    <property type="match status" value="1"/>
</dbReference>
<keyword evidence="3" id="KW-0560">Oxidoreductase</keyword>
<dbReference type="GO" id="GO:0016491">
    <property type="term" value="F:oxidoreductase activity"/>
    <property type="evidence" value="ECO:0007669"/>
    <property type="project" value="UniProtKB-KW"/>
</dbReference>
<feature type="domain" description="Glucose/Sorbosone dehydrogenase" evidence="2">
    <location>
        <begin position="65"/>
        <end position="248"/>
    </location>
</feature>
<dbReference type="AlphaFoldDB" id="A0A0M7BFX5"/>
<dbReference type="SUPFAM" id="SSF50952">
    <property type="entry name" value="Soluble quinoprotein glucose dehydrogenase"/>
    <property type="match status" value="1"/>
</dbReference>
<dbReference type="InterPro" id="IPR011042">
    <property type="entry name" value="6-blade_b-propeller_TolB-like"/>
</dbReference>
<evidence type="ECO:0000259" key="2">
    <source>
        <dbReference type="Pfam" id="PF07995"/>
    </source>
</evidence>
<gene>
    <name evidence="3" type="primary">yliI_5</name>
    <name evidence="3" type="ORF">JSE7799_03729</name>
</gene>
<evidence type="ECO:0000313" key="3">
    <source>
        <dbReference type="EMBL" id="CUH40988.1"/>
    </source>
</evidence>
<protein>
    <submittedName>
        <fullName evidence="3">Soluble aldose sugar dehydrogenase YliI</fullName>
        <ecNumber evidence="3">1.1.5.-</ecNumber>
    </submittedName>
</protein>
<evidence type="ECO:0000256" key="1">
    <source>
        <dbReference type="SAM" id="SignalP"/>
    </source>
</evidence>
<keyword evidence="4" id="KW-1185">Reference proteome</keyword>
<dbReference type="InterPro" id="IPR012938">
    <property type="entry name" value="Glc/Sorbosone_DH"/>
</dbReference>
<feature type="chain" id="PRO_5005810061" evidence="1">
    <location>
        <begin position="22"/>
        <end position="257"/>
    </location>
</feature>
<dbReference type="PANTHER" id="PTHR19328:SF75">
    <property type="entry name" value="ALDOSE SUGAR DEHYDROGENASE YLII"/>
    <property type="match status" value="1"/>
</dbReference>
<reference evidence="3 4" key="1">
    <citation type="submission" date="2015-09" db="EMBL/GenBank/DDBJ databases">
        <authorList>
            <person name="Jackson K.R."/>
            <person name="Lunt B.L."/>
            <person name="Fisher J.N.B."/>
            <person name="Gardner A.V."/>
            <person name="Bailey M.E."/>
            <person name="Deus L.M."/>
            <person name="Earl A.S."/>
            <person name="Gibby P.D."/>
            <person name="Hartmann K.A."/>
            <person name="Liu J.E."/>
            <person name="Manci A.M."/>
            <person name="Nielsen D.A."/>
            <person name="Solomon M.B."/>
            <person name="Breakwell D.P."/>
            <person name="Burnett S.H."/>
            <person name="Grose J.H."/>
        </authorList>
    </citation>
    <scope>NUCLEOTIDE SEQUENCE [LARGE SCALE GENOMIC DNA]</scope>
    <source>
        <strain evidence="3 4">CECT 7799</strain>
    </source>
</reference>
<dbReference type="Gene3D" id="2.120.10.30">
    <property type="entry name" value="TolB, C-terminal domain"/>
    <property type="match status" value="1"/>
</dbReference>
<dbReference type="Proteomes" id="UP000049455">
    <property type="component" value="Unassembled WGS sequence"/>
</dbReference>
<dbReference type="STRING" id="313367.JSE7799_03729"/>
<dbReference type="EC" id="1.1.5.-" evidence="3"/>
<proteinExistence type="predicted"/>
<dbReference type="PANTHER" id="PTHR19328">
    <property type="entry name" value="HEDGEHOG-INTERACTING PROTEIN"/>
    <property type="match status" value="1"/>
</dbReference>
<organism evidence="3 4">
    <name type="scientific">Jannaschia seosinensis</name>
    <dbReference type="NCBI Taxonomy" id="313367"/>
    <lineage>
        <taxon>Bacteria</taxon>
        <taxon>Pseudomonadati</taxon>
        <taxon>Pseudomonadota</taxon>
        <taxon>Alphaproteobacteria</taxon>
        <taxon>Rhodobacterales</taxon>
        <taxon>Roseobacteraceae</taxon>
        <taxon>Jannaschia</taxon>
    </lineage>
</organism>
<evidence type="ECO:0000313" key="4">
    <source>
        <dbReference type="Proteomes" id="UP000049455"/>
    </source>
</evidence>
<dbReference type="EMBL" id="CYPR01000247">
    <property type="protein sequence ID" value="CUH40988.1"/>
    <property type="molecule type" value="Genomic_DNA"/>
</dbReference>
<accession>A0A0M7BFX5</accession>
<dbReference type="InterPro" id="IPR011041">
    <property type="entry name" value="Quinoprot_gluc/sorb_DH_b-prop"/>
</dbReference>
<name>A0A0M7BFX5_9RHOB</name>
<sequence>MITMTNYAALAALLIAPAAHGQTDPAFEWGERATSYPPAFDAQFRAPVMVTRTDLAVDTIVDGLVHPWAIENLPGDEGYLLTERTGTLRHVTSDGTLSAPIDGLPEVRDERQGGMLDVEMGPNFAENRMIYISYAKPMGTNADGMALSATAAGRGRLEDLSTVEGFEDTWVQDPSAPEPLHYGSRIAFDGDGHVFITTGEHFTFENRPRAQQLGATWGKTIRVNLDGSIPDDNPFVGIPEADDSIWSYAIATSKGRR</sequence>
<feature type="signal peptide" evidence="1">
    <location>
        <begin position="1"/>
        <end position="21"/>
    </location>
</feature>
<keyword evidence="1" id="KW-0732">Signal</keyword>